<keyword evidence="1" id="KW-0805">Transcription regulation</keyword>
<reference evidence="5 6" key="1">
    <citation type="submission" date="2018-08" db="EMBL/GenBank/DDBJ databases">
        <title>Sequencing the genomes of 1000 actinobacteria strains.</title>
        <authorList>
            <person name="Klenk H.-P."/>
        </authorList>
    </citation>
    <scope>NUCLEOTIDE SEQUENCE [LARGE SCALE GENOMIC DNA]</scope>
    <source>
        <strain evidence="5 6">DSM 43927</strain>
    </source>
</reference>
<accession>A0A3D9SPN8</accession>
<dbReference type="Gene3D" id="1.10.10.60">
    <property type="entry name" value="Homeodomain-like"/>
    <property type="match status" value="1"/>
</dbReference>
<keyword evidence="2" id="KW-0238">DNA-binding</keyword>
<gene>
    <name evidence="5" type="ORF">DFJ69_1856</name>
</gene>
<dbReference type="InterPro" id="IPR018060">
    <property type="entry name" value="HTH_AraC"/>
</dbReference>
<evidence type="ECO:0000256" key="1">
    <source>
        <dbReference type="ARBA" id="ARBA00023015"/>
    </source>
</evidence>
<evidence type="ECO:0000256" key="2">
    <source>
        <dbReference type="ARBA" id="ARBA00023125"/>
    </source>
</evidence>
<evidence type="ECO:0000259" key="4">
    <source>
        <dbReference type="PROSITE" id="PS01124"/>
    </source>
</evidence>
<dbReference type="InterPro" id="IPR050204">
    <property type="entry name" value="AraC_XylS_family_regulators"/>
</dbReference>
<dbReference type="InterPro" id="IPR020449">
    <property type="entry name" value="Tscrpt_reg_AraC-type_HTH"/>
</dbReference>
<keyword evidence="3" id="KW-0804">Transcription</keyword>
<name>A0A3D9SPN8_9ACTN</name>
<dbReference type="Pfam" id="PF12833">
    <property type="entry name" value="HTH_18"/>
    <property type="match status" value="1"/>
</dbReference>
<dbReference type="PANTHER" id="PTHR46796:SF6">
    <property type="entry name" value="ARAC SUBFAMILY"/>
    <property type="match status" value="1"/>
</dbReference>
<dbReference type="PROSITE" id="PS01124">
    <property type="entry name" value="HTH_ARAC_FAMILY_2"/>
    <property type="match status" value="1"/>
</dbReference>
<dbReference type="OrthoDB" id="9799345at2"/>
<evidence type="ECO:0000313" key="5">
    <source>
        <dbReference type="EMBL" id="REE96420.1"/>
    </source>
</evidence>
<dbReference type="InterPro" id="IPR035418">
    <property type="entry name" value="AraC-bd_2"/>
</dbReference>
<dbReference type="InterPro" id="IPR009057">
    <property type="entry name" value="Homeodomain-like_sf"/>
</dbReference>
<organism evidence="5 6">
    <name type="scientific">Thermomonospora umbrina</name>
    <dbReference type="NCBI Taxonomy" id="111806"/>
    <lineage>
        <taxon>Bacteria</taxon>
        <taxon>Bacillati</taxon>
        <taxon>Actinomycetota</taxon>
        <taxon>Actinomycetes</taxon>
        <taxon>Streptosporangiales</taxon>
        <taxon>Thermomonosporaceae</taxon>
        <taxon>Thermomonospora</taxon>
    </lineage>
</organism>
<dbReference type="SUPFAM" id="SSF46689">
    <property type="entry name" value="Homeodomain-like"/>
    <property type="match status" value="1"/>
</dbReference>
<dbReference type="GO" id="GO:0003700">
    <property type="term" value="F:DNA-binding transcription factor activity"/>
    <property type="evidence" value="ECO:0007669"/>
    <property type="project" value="InterPro"/>
</dbReference>
<dbReference type="PRINTS" id="PR00032">
    <property type="entry name" value="HTHARAC"/>
</dbReference>
<dbReference type="Pfam" id="PF14525">
    <property type="entry name" value="AraC_binding_2"/>
    <property type="match status" value="1"/>
</dbReference>
<dbReference type="Proteomes" id="UP000256661">
    <property type="component" value="Unassembled WGS sequence"/>
</dbReference>
<protein>
    <submittedName>
        <fullName evidence="5">AraC family transcriptional regulator</fullName>
    </submittedName>
</protein>
<keyword evidence="6" id="KW-1185">Reference proteome</keyword>
<proteinExistence type="predicted"/>
<dbReference type="AlphaFoldDB" id="A0A3D9SPN8"/>
<dbReference type="RefSeq" id="WP_116022063.1">
    <property type="nucleotide sequence ID" value="NZ_QTTT01000001.1"/>
</dbReference>
<dbReference type="SMART" id="SM00342">
    <property type="entry name" value="HTH_ARAC"/>
    <property type="match status" value="1"/>
</dbReference>
<dbReference type="EMBL" id="QTTT01000001">
    <property type="protein sequence ID" value="REE96420.1"/>
    <property type="molecule type" value="Genomic_DNA"/>
</dbReference>
<feature type="domain" description="HTH araC/xylS-type" evidence="4">
    <location>
        <begin position="215"/>
        <end position="316"/>
    </location>
</feature>
<comment type="caution">
    <text evidence="5">The sequence shown here is derived from an EMBL/GenBank/DDBJ whole genome shotgun (WGS) entry which is preliminary data.</text>
</comment>
<dbReference type="GO" id="GO:0043565">
    <property type="term" value="F:sequence-specific DNA binding"/>
    <property type="evidence" value="ECO:0007669"/>
    <property type="project" value="InterPro"/>
</dbReference>
<sequence length="319" mass="35610">MAAETYLVESSATMDVARHERADFWSEHVGAYQSRLGYRFGRTDDFRGGTIRQCSPGYQLVEFWSDAIAYTRTARQVRQDDDGDYRLLVPLTGELVMRQDDRETRLAPGAGGLVTFSAPFELLHDSSTRAFVMTIPHRRVGDALNRSFPAGAGLDLSSGLGRVVGAMMTTLAGERDVLTTLQFDTVCDRLAELVCMLVAGDDRPDVPGHLAVVVELVRRFAREHADDPTLTGTAIAESLGWSLRQIQLALQHVGTTPRELIREERLRLARDRLRSPAHRHLTITHLAHASGFSSAGAFSTAFRRRFGVSPREMRHRREH</sequence>
<dbReference type="PANTHER" id="PTHR46796">
    <property type="entry name" value="HTH-TYPE TRANSCRIPTIONAL ACTIVATOR RHAS-RELATED"/>
    <property type="match status" value="1"/>
</dbReference>
<evidence type="ECO:0000256" key="3">
    <source>
        <dbReference type="ARBA" id="ARBA00023163"/>
    </source>
</evidence>
<evidence type="ECO:0000313" key="6">
    <source>
        <dbReference type="Proteomes" id="UP000256661"/>
    </source>
</evidence>